<evidence type="ECO:0000256" key="1">
    <source>
        <dbReference type="ARBA" id="ARBA00006479"/>
    </source>
</evidence>
<keyword evidence="2" id="KW-0418">Kinase</keyword>
<proteinExistence type="inferred from homology"/>
<keyword evidence="2" id="KW-0808">Transferase</keyword>
<organism evidence="2 3">
    <name type="scientific">Amycolatopsis thermophila</name>
    <dbReference type="NCBI Taxonomy" id="206084"/>
    <lineage>
        <taxon>Bacteria</taxon>
        <taxon>Bacillati</taxon>
        <taxon>Actinomycetota</taxon>
        <taxon>Actinomycetes</taxon>
        <taxon>Pseudonocardiales</taxon>
        <taxon>Pseudonocardiaceae</taxon>
        <taxon>Amycolatopsis</taxon>
    </lineage>
</organism>
<gene>
    <name evidence="2" type="ORF">FB470_006119</name>
</gene>
<evidence type="ECO:0000313" key="2">
    <source>
        <dbReference type="EMBL" id="MDQ0382125.1"/>
    </source>
</evidence>
<protein>
    <submittedName>
        <fullName evidence="2">NBD/HSP70 family sugar kinase</fullName>
    </submittedName>
</protein>
<dbReference type="Pfam" id="PF00480">
    <property type="entry name" value="ROK"/>
    <property type="match status" value="1"/>
</dbReference>
<name>A0ABU0F3H3_9PSEU</name>
<comment type="similarity">
    <text evidence="1">Belongs to the ROK (NagC/XylR) family.</text>
</comment>
<dbReference type="Gene3D" id="1.10.10.10">
    <property type="entry name" value="Winged helix-like DNA-binding domain superfamily/Winged helix DNA-binding domain"/>
    <property type="match status" value="1"/>
</dbReference>
<dbReference type="InterPro" id="IPR036388">
    <property type="entry name" value="WH-like_DNA-bd_sf"/>
</dbReference>
<dbReference type="SUPFAM" id="SSF53067">
    <property type="entry name" value="Actin-like ATPase domain"/>
    <property type="match status" value="1"/>
</dbReference>
<dbReference type="GO" id="GO:0016301">
    <property type="term" value="F:kinase activity"/>
    <property type="evidence" value="ECO:0007669"/>
    <property type="project" value="UniProtKB-KW"/>
</dbReference>
<dbReference type="InterPro" id="IPR000600">
    <property type="entry name" value="ROK"/>
</dbReference>
<dbReference type="Proteomes" id="UP001229651">
    <property type="component" value="Unassembled WGS sequence"/>
</dbReference>
<dbReference type="PANTHER" id="PTHR18964:SF149">
    <property type="entry name" value="BIFUNCTIONAL UDP-N-ACETYLGLUCOSAMINE 2-EPIMERASE_N-ACETYLMANNOSAMINE KINASE"/>
    <property type="match status" value="1"/>
</dbReference>
<dbReference type="InterPro" id="IPR036390">
    <property type="entry name" value="WH_DNA-bd_sf"/>
</dbReference>
<sequence length="391" mass="41158">MTTTPTAGTRPDDVRRHNRAALLRRLHVHGPSTRASLATDLGLNRSTIKALVDGLAEDGLVEERVPAQRSGAGRPSLLVLPQPHAAVVLAIDIRVERAGMALVGIGGEILGRGGWNIRSTTNDPREVFTKIVDTAGPLIDELGVRPVAAGVSVPGVVRHADGFVHEAPNLHWTDIPLGAWLSRALQLPVHMGNDAELGALAEHLRGVARGFDDLVYISADVGVGGGVISNGVSMRGAGGHHVGEVGHMVVRPQGRQCYCGSYGCWETEVGERALARALGLDEDSPVGAIVHELRLLGANGEVPEKLAEFTDWLALGLANVVNLLCPQLVVLGDLFTALPPVVVEGIEKSVRERSLMSRALAGTRVATSALGTDAKLLGAAELAFETVLADW</sequence>
<evidence type="ECO:0000313" key="3">
    <source>
        <dbReference type="Proteomes" id="UP001229651"/>
    </source>
</evidence>
<dbReference type="InterPro" id="IPR043129">
    <property type="entry name" value="ATPase_NBD"/>
</dbReference>
<comment type="caution">
    <text evidence="2">The sequence shown here is derived from an EMBL/GenBank/DDBJ whole genome shotgun (WGS) entry which is preliminary data.</text>
</comment>
<dbReference type="RefSeq" id="WP_306997065.1">
    <property type="nucleotide sequence ID" value="NZ_JAUSUT010000001.1"/>
</dbReference>
<dbReference type="Gene3D" id="3.30.420.40">
    <property type="match status" value="2"/>
</dbReference>
<accession>A0ABU0F3H3</accession>
<dbReference type="SUPFAM" id="SSF46785">
    <property type="entry name" value="Winged helix' DNA-binding domain"/>
    <property type="match status" value="1"/>
</dbReference>
<dbReference type="EMBL" id="JAUSUT010000001">
    <property type="protein sequence ID" value="MDQ0382125.1"/>
    <property type="molecule type" value="Genomic_DNA"/>
</dbReference>
<keyword evidence="3" id="KW-1185">Reference proteome</keyword>
<dbReference type="PANTHER" id="PTHR18964">
    <property type="entry name" value="ROK (REPRESSOR, ORF, KINASE) FAMILY"/>
    <property type="match status" value="1"/>
</dbReference>
<dbReference type="CDD" id="cd24076">
    <property type="entry name" value="ASKHA_ATPase_ROK_BsXylR-like"/>
    <property type="match status" value="1"/>
</dbReference>
<reference evidence="2 3" key="1">
    <citation type="submission" date="2023-07" db="EMBL/GenBank/DDBJ databases">
        <title>Sequencing the genomes of 1000 actinobacteria strains.</title>
        <authorList>
            <person name="Klenk H.-P."/>
        </authorList>
    </citation>
    <scope>NUCLEOTIDE SEQUENCE [LARGE SCALE GENOMIC DNA]</scope>
    <source>
        <strain evidence="2 3">DSM 45805</strain>
    </source>
</reference>